<feature type="binding site" evidence="2">
    <location>
        <position position="84"/>
    </location>
    <ligand>
        <name>Zn(2+)</name>
        <dbReference type="ChEBI" id="CHEBI:29105"/>
        <label>2</label>
    </ligand>
</feature>
<keyword evidence="4" id="KW-0645">Protease</keyword>
<dbReference type="InterPro" id="IPR036177">
    <property type="entry name" value="Peptidase_M55_sf"/>
</dbReference>
<name>A0A2U3K7G4_9BACT</name>
<dbReference type="CDD" id="cd08663">
    <property type="entry name" value="DAP_dppA_1"/>
    <property type="match status" value="1"/>
</dbReference>
<dbReference type="EMBL" id="OMOD01000047">
    <property type="protein sequence ID" value="SPF35583.1"/>
    <property type="molecule type" value="Genomic_DNA"/>
</dbReference>
<keyword evidence="4" id="KW-0031">Aminopeptidase</keyword>
<dbReference type="Pfam" id="PF04951">
    <property type="entry name" value="Peptidase_M55"/>
    <property type="match status" value="1"/>
</dbReference>
<feature type="active site" description="Nucleophile" evidence="1">
    <location>
        <position position="140"/>
    </location>
</feature>
<sequence>MRYFIRFSAVLLLAAVAAAQENKLKVYIAADMEGIGGVSTWEVQADARGREYEKFRQLMTQEVNAAVAGAFDAGASEVLVSDSHGDAQNIDVEALDKRARLVRAWPRPLLMMQGIDSTFGAAVLIGYYASQGQFPAILAHNLNSQRLMAVKFNGNSMPDAGLAAAIAGDFGVPVVLVSGDQTFGEEMKRLLGPIETVTVKQAIGFYAATMMHPEAAQHEIREGVKRALQRRGEIKPFRLTHPVKLEVTFKQTVNAEVVSYLPGVERLTGDTIAFTGRDMSEVSRFLSAIMFVSAF</sequence>
<feature type="binding site" evidence="2">
    <location>
        <position position="31"/>
    </location>
    <ligand>
        <name>Zn(2+)</name>
        <dbReference type="ChEBI" id="CHEBI:29105"/>
        <label>2</label>
    </ligand>
</feature>
<dbReference type="AlphaFoldDB" id="A0A2U3K7G4"/>
<dbReference type="PIRSF" id="PIRSF015853">
    <property type="entry name" value="Pep_DppA"/>
    <property type="match status" value="1"/>
</dbReference>
<protein>
    <submittedName>
        <fullName evidence="4">Peptidase M55 D-aminopeptidase</fullName>
    </submittedName>
</protein>
<evidence type="ECO:0000256" key="1">
    <source>
        <dbReference type="PIRSR" id="PIRSR015853-1"/>
    </source>
</evidence>
<evidence type="ECO:0000256" key="3">
    <source>
        <dbReference type="SAM" id="SignalP"/>
    </source>
</evidence>
<accession>A0A2U3K7G4</accession>
<keyword evidence="3" id="KW-0732">Signal</keyword>
<keyword evidence="2" id="KW-0479">Metal-binding</keyword>
<keyword evidence="4" id="KW-0378">Hydrolase</keyword>
<reference evidence="5" key="1">
    <citation type="submission" date="2018-02" db="EMBL/GenBank/DDBJ databases">
        <authorList>
            <person name="Hausmann B."/>
        </authorList>
    </citation>
    <scope>NUCLEOTIDE SEQUENCE [LARGE SCALE GENOMIC DNA]</scope>
    <source>
        <strain evidence="5">Peat soil MAG SbA1</strain>
    </source>
</reference>
<organism evidence="4 5">
    <name type="scientific">Candidatus Sulfotelmatobacter kueseliae</name>
    <dbReference type="NCBI Taxonomy" id="2042962"/>
    <lineage>
        <taxon>Bacteria</taxon>
        <taxon>Pseudomonadati</taxon>
        <taxon>Acidobacteriota</taxon>
        <taxon>Terriglobia</taxon>
        <taxon>Terriglobales</taxon>
        <taxon>Candidatus Korobacteraceae</taxon>
        <taxon>Candidatus Sulfotelmatobacter</taxon>
    </lineage>
</organism>
<evidence type="ECO:0000313" key="5">
    <source>
        <dbReference type="Proteomes" id="UP000238701"/>
    </source>
</evidence>
<feature type="signal peptide" evidence="3">
    <location>
        <begin position="1"/>
        <end position="19"/>
    </location>
</feature>
<dbReference type="InterPro" id="IPR027476">
    <property type="entry name" value="DppA_N"/>
</dbReference>
<feature type="binding site" evidence="2">
    <location>
        <position position="33"/>
    </location>
    <ligand>
        <name>Zn(2+)</name>
        <dbReference type="ChEBI" id="CHEBI:29105"/>
        <label>1</label>
    </ligand>
</feature>
<dbReference type="OrthoDB" id="9785420at2"/>
<dbReference type="SUPFAM" id="SSF63992">
    <property type="entry name" value="Dipeptide transport protein"/>
    <property type="match status" value="1"/>
</dbReference>
<dbReference type="GO" id="GO:0046872">
    <property type="term" value="F:metal ion binding"/>
    <property type="evidence" value="ECO:0007669"/>
    <property type="project" value="UniProtKB-KW"/>
</dbReference>
<dbReference type="GO" id="GO:0004177">
    <property type="term" value="F:aminopeptidase activity"/>
    <property type="evidence" value="ECO:0007669"/>
    <property type="project" value="UniProtKB-KW"/>
</dbReference>
<gene>
    <name evidence="4" type="ORF">SBA1_1400003</name>
</gene>
<evidence type="ECO:0000256" key="2">
    <source>
        <dbReference type="PIRSR" id="PIRSR015853-2"/>
    </source>
</evidence>
<evidence type="ECO:0000313" key="4">
    <source>
        <dbReference type="EMBL" id="SPF35583.1"/>
    </source>
</evidence>
<dbReference type="Gene3D" id="3.40.50.10780">
    <property type="entry name" value="Dipeptide transport protein"/>
    <property type="match status" value="1"/>
</dbReference>
<dbReference type="Gene3D" id="3.30.1360.130">
    <property type="entry name" value="Dipeptide transport protein"/>
    <property type="match status" value="1"/>
</dbReference>
<proteinExistence type="predicted"/>
<dbReference type="InterPro" id="IPR007035">
    <property type="entry name" value="Peptidase_M55"/>
</dbReference>
<dbReference type="Proteomes" id="UP000238701">
    <property type="component" value="Unassembled WGS sequence"/>
</dbReference>
<feature type="binding site" evidence="2">
    <location>
        <position position="31"/>
    </location>
    <ligand>
        <name>Zn(2+)</name>
        <dbReference type="ChEBI" id="CHEBI:29105"/>
        <label>1</label>
    </ligand>
</feature>
<keyword evidence="2" id="KW-0862">Zinc</keyword>
<feature type="chain" id="PRO_5015668561" evidence="3">
    <location>
        <begin position="20"/>
        <end position="295"/>
    </location>
</feature>